<dbReference type="Proteomes" id="UP000594015">
    <property type="component" value="Chromosome"/>
</dbReference>
<dbReference type="SUPFAM" id="SSF56349">
    <property type="entry name" value="DNA breaking-rejoining enzymes"/>
    <property type="match status" value="1"/>
</dbReference>
<dbReference type="AlphaFoldDB" id="A0AAE7TES8"/>
<name>A0AAE7TES8_9BRAD</name>
<evidence type="ECO:0008006" key="3">
    <source>
        <dbReference type="Google" id="ProtNLM"/>
    </source>
</evidence>
<dbReference type="InterPro" id="IPR011010">
    <property type="entry name" value="DNA_brk_join_enz"/>
</dbReference>
<proteinExistence type="predicted"/>
<protein>
    <recommendedName>
        <fullName evidence="3">Integrase DNA-binding domain-containing protein</fullName>
    </recommendedName>
</protein>
<dbReference type="EMBL" id="CP030050">
    <property type="protein sequence ID" value="QOZ66412.1"/>
    <property type="molecule type" value="Genomic_DNA"/>
</dbReference>
<sequence length="497" mass="55705">MVARGEGLVRDDGKATKLNDGEVADDKGIDIWADTTLPYLQLRRRGGSVKWMVRTKKTLRSVGGVRERGPDYLSVAAARRAATDIYTELRYAKAVDPASDDETPVGWTLGQVCVGYQRFLAHDRWINNRTKPPSEGTNDDVRRAFGQASYQDLGIVPVLQLDRVQLNAARDGVSSYRQRQKCTAYIKAALSWAADEHPDESGLTESVPRWWENVNAGKPDPETMRQIEQRRKQHRQNKADLTVDAIAATLFAHEKYCAARERVPGFAAVTAGIRWGIWWVAFTGNRRLSTVELLRDNLKEQDEFGEPGWGRAEWTAEQMKGKEDFWLPLPPVVYAIAAASMSDWQKAVDYNGRAHTACAKTNWVFASQQRYVRGSVGTELKDVRIYPNSLNRHLQRMRAAGALKGLPLFNPHLVRSPVGDFIEQNVTGVASSLVLSHKLKDGGDEAAATTRNYYLTGQRMREKTAGMKAWSEALVAAYLKIPDARLPEPIEQRRGRA</sequence>
<organism evidence="1 2">
    <name type="scientific">Bradyrhizobium arachidis</name>
    <dbReference type="NCBI Taxonomy" id="858423"/>
    <lineage>
        <taxon>Bacteria</taxon>
        <taxon>Pseudomonadati</taxon>
        <taxon>Pseudomonadota</taxon>
        <taxon>Alphaproteobacteria</taxon>
        <taxon>Hyphomicrobiales</taxon>
        <taxon>Nitrobacteraceae</taxon>
        <taxon>Bradyrhizobium</taxon>
    </lineage>
</organism>
<dbReference type="GO" id="GO:0003677">
    <property type="term" value="F:DNA binding"/>
    <property type="evidence" value="ECO:0007669"/>
    <property type="project" value="InterPro"/>
</dbReference>
<reference evidence="1 2" key="1">
    <citation type="submission" date="2018-06" db="EMBL/GenBank/DDBJ databases">
        <title>Comparative genomics of Bradyrhizobium nodulating Arachidis hypogaea.</title>
        <authorList>
            <person name="Li Y."/>
        </authorList>
    </citation>
    <scope>NUCLEOTIDE SEQUENCE [LARGE SCALE GENOMIC DNA]</scope>
    <source>
        <strain evidence="1 2">CCBAU 051107</strain>
    </source>
</reference>
<accession>A0AAE7TES8</accession>
<evidence type="ECO:0000313" key="2">
    <source>
        <dbReference type="Proteomes" id="UP000594015"/>
    </source>
</evidence>
<dbReference type="KEGG" id="barh:WN72_08345"/>
<gene>
    <name evidence="1" type="ORF">WN72_08345</name>
</gene>
<evidence type="ECO:0000313" key="1">
    <source>
        <dbReference type="EMBL" id="QOZ66412.1"/>
    </source>
</evidence>